<gene>
    <name evidence="3" type="ORF">CLODIP_2_CD07404</name>
</gene>
<keyword evidence="1" id="KW-0808">Transferase</keyword>
<evidence type="ECO:0000313" key="3">
    <source>
        <dbReference type="EMBL" id="CAB3380280.1"/>
    </source>
</evidence>
<evidence type="ECO:0000256" key="1">
    <source>
        <dbReference type="RuleBase" id="RU362114"/>
    </source>
</evidence>
<reference evidence="3 4" key="1">
    <citation type="submission" date="2020-04" db="EMBL/GenBank/DDBJ databases">
        <authorList>
            <person name="Alioto T."/>
            <person name="Alioto T."/>
            <person name="Gomez Garrido J."/>
        </authorList>
    </citation>
    <scope>NUCLEOTIDE SEQUENCE [LARGE SCALE GENOMIC DNA]</scope>
</reference>
<accession>A0A8S1DI21</accession>
<dbReference type="AlphaFoldDB" id="A0A8S1DI21"/>
<comment type="caution">
    <text evidence="3">The sequence shown here is derived from an EMBL/GenBank/DDBJ whole genome shotgun (WGS) entry which is preliminary data.</text>
</comment>
<sequence>MSRKWCDGIQLEELKRDQPAFKYVEDKMKNTIAHDEVTGYQIQKVYRLNNKYTWSQYMNRRTTMSEEMGGRHVEEKRLFHGSPKADTIARVGFDRGFAKDTCMFGSGVYFAEHSSKSNNYAFGNHKPCPTHKNKNCSICVRSMLLCKVALGRIYETTQSTVTSLPADFDSVKANAGPLLLYPEYIIYKDDQVYPRFLIEYTTNYK</sequence>
<keyword evidence="1" id="KW-0520">NAD</keyword>
<evidence type="ECO:0000313" key="4">
    <source>
        <dbReference type="Proteomes" id="UP000494165"/>
    </source>
</evidence>
<dbReference type="GO" id="GO:0003950">
    <property type="term" value="F:NAD+ poly-ADP-ribosyltransferase activity"/>
    <property type="evidence" value="ECO:0007669"/>
    <property type="project" value="UniProtKB-UniRule"/>
</dbReference>
<keyword evidence="1" id="KW-0328">Glycosyltransferase</keyword>
<dbReference type="Pfam" id="PF00644">
    <property type="entry name" value="PARP"/>
    <property type="match status" value="1"/>
</dbReference>
<dbReference type="OrthoDB" id="4772757at2759"/>
<name>A0A8S1DI21_9INSE</name>
<dbReference type="PANTHER" id="PTHR45740:SF17">
    <property type="entry name" value="POLY [ADP-RIBOSE] POLYMERASE TANKYRASE-2-LIKE"/>
    <property type="match status" value="1"/>
</dbReference>
<dbReference type="GO" id="GO:1990404">
    <property type="term" value="F:NAD+-protein mono-ADP-ribosyltransferase activity"/>
    <property type="evidence" value="ECO:0007669"/>
    <property type="project" value="TreeGrafter"/>
</dbReference>
<dbReference type="InterPro" id="IPR012317">
    <property type="entry name" value="Poly(ADP-ribose)pol_cat_dom"/>
</dbReference>
<organism evidence="3 4">
    <name type="scientific">Cloeon dipterum</name>
    <dbReference type="NCBI Taxonomy" id="197152"/>
    <lineage>
        <taxon>Eukaryota</taxon>
        <taxon>Metazoa</taxon>
        <taxon>Ecdysozoa</taxon>
        <taxon>Arthropoda</taxon>
        <taxon>Hexapoda</taxon>
        <taxon>Insecta</taxon>
        <taxon>Pterygota</taxon>
        <taxon>Palaeoptera</taxon>
        <taxon>Ephemeroptera</taxon>
        <taxon>Pisciforma</taxon>
        <taxon>Baetidae</taxon>
        <taxon>Cloeon</taxon>
    </lineage>
</organism>
<dbReference type="Gene3D" id="3.90.228.10">
    <property type="match status" value="1"/>
</dbReference>
<dbReference type="SUPFAM" id="SSF56399">
    <property type="entry name" value="ADP-ribosylation"/>
    <property type="match status" value="1"/>
</dbReference>
<feature type="domain" description="PARP catalytic" evidence="2">
    <location>
        <begin position="1"/>
        <end position="205"/>
    </location>
</feature>
<dbReference type="Proteomes" id="UP000494165">
    <property type="component" value="Unassembled WGS sequence"/>
</dbReference>
<dbReference type="EMBL" id="CADEPI010000204">
    <property type="protein sequence ID" value="CAB3380280.1"/>
    <property type="molecule type" value="Genomic_DNA"/>
</dbReference>
<keyword evidence="4" id="KW-1185">Reference proteome</keyword>
<evidence type="ECO:0000259" key="2">
    <source>
        <dbReference type="PROSITE" id="PS51059"/>
    </source>
</evidence>
<dbReference type="InterPro" id="IPR051712">
    <property type="entry name" value="ARTD-AVP"/>
</dbReference>
<dbReference type="PANTHER" id="PTHR45740">
    <property type="entry name" value="POLY [ADP-RIBOSE] POLYMERASE"/>
    <property type="match status" value="1"/>
</dbReference>
<protein>
    <recommendedName>
        <fullName evidence="1">Poly [ADP-ribose] polymerase</fullName>
        <shortName evidence="1">PARP</shortName>
        <ecNumber evidence="1">2.4.2.-</ecNumber>
    </recommendedName>
</protein>
<proteinExistence type="predicted"/>
<dbReference type="PROSITE" id="PS51059">
    <property type="entry name" value="PARP_CATALYTIC"/>
    <property type="match status" value="1"/>
</dbReference>
<dbReference type="EC" id="2.4.2.-" evidence="1"/>
<dbReference type="GO" id="GO:0005634">
    <property type="term" value="C:nucleus"/>
    <property type="evidence" value="ECO:0007669"/>
    <property type="project" value="TreeGrafter"/>
</dbReference>